<dbReference type="Pfam" id="PF04548">
    <property type="entry name" value="AIG1"/>
    <property type="match status" value="1"/>
</dbReference>
<dbReference type="STRING" id="231916.A0A409YX77"/>
<feature type="region of interest" description="Disordered" evidence="2">
    <location>
        <begin position="327"/>
        <end position="355"/>
    </location>
</feature>
<evidence type="ECO:0000256" key="1">
    <source>
        <dbReference type="ARBA" id="ARBA00022741"/>
    </source>
</evidence>
<feature type="compositionally biased region" description="Basic and acidic residues" evidence="2">
    <location>
        <begin position="47"/>
        <end position="59"/>
    </location>
</feature>
<protein>
    <recommendedName>
        <fullName evidence="3">AIG1-type G domain-containing protein</fullName>
    </recommendedName>
</protein>
<comment type="caution">
    <text evidence="4">The sequence shown here is derived from an EMBL/GenBank/DDBJ whole genome shotgun (WGS) entry which is preliminary data.</text>
</comment>
<dbReference type="GO" id="GO:0005525">
    <property type="term" value="F:GTP binding"/>
    <property type="evidence" value="ECO:0007669"/>
    <property type="project" value="InterPro"/>
</dbReference>
<dbReference type="EMBL" id="NHYE01000090">
    <property type="protein sequence ID" value="PPR07573.1"/>
    <property type="molecule type" value="Genomic_DNA"/>
</dbReference>
<evidence type="ECO:0000313" key="4">
    <source>
        <dbReference type="EMBL" id="PPR07573.1"/>
    </source>
</evidence>
<dbReference type="InterPro" id="IPR027417">
    <property type="entry name" value="P-loop_NTPase"/>
</dbReference>
<dbReference type="Proteomes" id="UP000284706">
    <property type="component" value="Unassembled WGS sequence"/>
</dbReference>
<feature type="region of interest" description="Disordered" evidence="2">
    <location>
        <begin position="1"/>
        <end position="63"/>
    </location>
</feature>
<evidence type="ECO:0000259" key="3">
    <source>
        <dbReference type="Pfam" id="PF04548"/>
    </source>
</evidence>
<evidence type="ECO:0000256" key="2">
    <source>
        <dbReference type="SAM" id="MobiDB-lite"/>
    </source>
</evidence>
<reference evidence="4 5" key="1">
    <citation type="journal article" date="2018" name="Evol. Lett.">
        <title>Horizontal gene cluster transfer increased hallucinogenic mushroom diversity.</title>
        <authorList>
            <person name="Reynolds H.T."/>
            <person name="Vijayakumar V."/>
            <person name="Gluck-Thaler E."/>
            <person name="Korotkin H.B."/>
            <person name="Matheny P.B."/>
            <person name="Slot J.C."/>
        </authorList>
    </citation>
    <scope>NUCLEOTIDE SEQUENCE [LARGE SCALE GENOMIC DNA]</scope>
    <source>
        <strain evidence="4 5">SRW20</strain>
    </source>
</reference>
<dbReference type="InterPro" id="IPR006703">
    <property type="entry name" value="G_AIG1"/>
</dbReference>
<keyword evidence="5" id="KW-1185">Reference proteome</keyword>
<evidence type="ECO:0000313" key="5">
    <source>
        <dbReference type="Proteomes" id="UP000284706"/>
    </source>
</evidence>
<keyword evidence="1" id="KW-0547">Nucleotide-binding</keyword>
<organism evidence="4 5">
    <name type="scientific">Gymnopilus dilepis</name>
    <dbReference type="NCBI Taxonomy" id="231916"/>
    <lineage>
        <taxon>Eukaryota</taxon>
        <taxon>Fungi</taxon>
        <taxon>Dikarya</taxon>
        <taxon>Basidiomycota</taxon>
        <taxon>Agaricomycotina</taxon>
        <taxon>Agaricomycetes</taxon>
        <taxon>Agaricomycetidae</taxon>
        <taxon>Agaricales</taxon>
        <taxon>Agaricineae</taxon>
        <taxon>Hymenogastraceae</taxon>
        <taxon>Gymnopilus</taxon>
    </lineage>
</organism>
<dbReference type="InParanoid" id="A0A409YX77"/>
<name>A0A409YX77_9AGAR</name>
<gene>
    <name evidence="4" type="ORF">CVT26_002431</name>
</gene>
<proteinExistence type="predicted"/>
<feature type="compositionally biased region" description="Basic and acidic residues" evidence="2">
    <location>
        <begin position="21"/>
        <end position="39"/>
    </location>
</feature>
<dbReference type="SUPFAM" id="SSF52540">
    <property type="entry name" value="P-loop containing nucleoside triphosphate hydrolases"/>
    <property type="match status" value="1"/>
</dbReference>
<dbReference type="AlphaFoldDB" id="A0A409YX77"/>
<dbReference type="Gene3D" id="3.40.50.300">
    <property type="entry name" value="P-loop containing nucleotide triphosphate hydrolases"/>
    <property type="match status" value="1"/>
</dbReference>
<dbReference type="OrthoDB" id="2662290at2759"/>
<accession>A0A409YX77</accession>
<sequence>MFDGANGVNVNGGEFTATGMEETRLPRDDNTQTETKNEGGRNQGGERTQEHAEQNRSEGRTGGMDCNIYYRHIGLSGRGSPLWIPEPNRKLTIAYQRRGIGIGDVGIRTEFGAFDFLFNIRPEGRAINPQRLPTKFKTFDIPEEDIHQCSEFGPLNYISSATIERSQVQQDPPGMIFRSSASEGAVLIIPAGSKSEDVRNIRHIRAYIAEHAEDWYSYVLETRGREVRNGDLRVVVGHDQTKAWGIATFSGAASVEFRSTGDAYHWEHSGAATVRTGPDLQWIEHLRQGDKTEVVEYENQTLFIRTLNITLREDIWRAILARRQGRARADSAPTSCPPSPSQHPGRSADAKPNQFQKKAAEGYVVPVNPNSQDVHPSKAINEKILKDDAILPTPVEFVRRISGAACENGKLHCYWTSITFLGNTHIPPIIFPQTSSPKDIRMGNSVAGDTNMKDIVILVVGPTGAGKSTFINYCLPAGDPQKRMTVNTSLMSTVQKVQSVHVRDMSDHRLVRGRRLLLLDTPGFDDTYQSDDRILKNIAEALKEIYLKQHVLAGVIYLHDITQDRISSAAKRSLDALGKFCGEDAIRNIVLGTTKWRRNSRELSERHESELQGSHWKSLIAKGAQMLRFEDSGESVRRFIDLILQRAGHHGIVLDIQRQLVDQRQALPSTPAGRAFLKPRLRPDHKEKDGLFRRIRKFFKFGFKVSNTVVHSAGVMPDDLV</sequence>
<feature type="domain" description="AIG1-type G" evidence="3">
    <location>
        <begin position="457"/>
        <end position="591"/>
    </location>
</feature>